<dbReference type="PANTHER" id="PTHR33112">
    <property type="entry name" value="DOMAIN PROTEIN, PUTATIVE-RELATED"/>
    <property type="match status" value="1"/>
</dbReference>
<evidence type="ECO:0000313" key="2">
    <source>
        <dbReference type="EMBL" id="OSS46079.1"/>
    </source>
</evidence>
<dbReference type="EMBL" id="KZ107852">
    <property type="protein sequence ID" value="OSS46079.1"/>
    <property type="molecule type" value="Genomic_DNA"/>
</dbReference>
<evidence type="ECO:0000259" key="1">
    <source>
        <dbReference type="Pfam" id="PF06985"/>
    </source>
</evidence>
<dbReference type="InParanoid" id="A0A1Y2LR60"/>
<proteinExistence type="predicted"/>
<feature type="domain" description="Heterokaryon incompatibility" evidence="1">
    <location>
        <begin position="199"/>
        <end position="336"/>
    </location>
</feature>
<dbReference type="Proteomes" id="UP000193240">
    <property type="component" value="Unassembled WGS sequence"/>
</dbReference>
<dbReference type="InterPro" id="IPR010730">
    <property type="entry name" value="HET"/>
</dbReference>
<gene>
    <name evidence="2" type="ORF">B5807_08306</name>
</gene>
<dbReference type="AlphaFoldDB" id="A0A1Y2LR60"/>
<protein>
    <recommendedName>
        <fullName evidence="1">Heterokaryon incompatibility domain-containing protein</fullName>
    </recommendedName>
</protein>
<name>A0A1Y2LR60_EPING</name>
<accession>A0A1Y2LR60</accession>
<dbReference type="Pfam" id="PF06985">
    <property type="entry name" value="HET"/>
    <property type="match status" value="1"/>
</dbReference>
<evidence type="ECO:0000313" key="3">
    <source>
        <dbReference type="Proteomes" id="UP000193240"/>
    </source>
</evidence>
<dbReference type="PANTHER" id="PTHR33112:SF1">
    <property type="entry name" value="HETEROKARYON INCOMPATIBILITY DOMAIN-CONTAINING PROTEIN"/>
    <property type="match status" value="1"/>
</dbReference>
<sequence>MKHLILIRKILSGIRRSPSRKPSHRLLRQDDPCICLKCVQINLPELFSRKNGVFTLQHRGIDDLTPGCKFCCILRFIWPPGSRSQTEHDIKMLTLDPQDVESAVDCLLVFSQDWRLPKGRNGTFDRYYWESCRSIFEISANCLLDTRINYRQLRSWIDHCDEHHRACRFGSHGISLDGFQLLDVRTRKVVSATKKARRYAALSYPWGPPPKDPVSDDRQNHSFPKTITDAMQVTWELGLAFLWVDRLCIPQHDSQQKAHQIKNMHRIYRQAHFTIVAAAGNGPDHGLPGVSCERSLAPHLLVKNRLFVGNAGDPLSKTYAGIQESPWNSRAWTYQEKVFSRRLLYFTETEVVFHCKTGLHGVEDPARNYLIPGNRSLIGRYERRAGNADFHPVFTFNRDFVELTTEFNRREITRESDRVNAITGILSDMEDRNRIHGHVTGVLIFREYPNIVDNFLGLGFVGMETKNWSSAFLIGLCWKFEQCKGRRVEFPSWSWVGWNGLYSGNAQIRPYLTSVRFEMELHPSTIAMLEKRDVLLERLDEISNSSDIYLVRSSQLELMQGSGMLGKSMCRFIRIWAAVVDFTCQVNDDNRWCLASLMGSAIHEDTTIPVKFLTQEHLQPPLASAFEKFRGLVFFDIDWKSIFVIILRDNDTFSERVGSWQAHTSILFPPEVNDGTATKMEERYSLQRKLPSVYPIEKFLSDKRTYVRLG</sequence>
<reference evidence="2 3" key="1">
    <citation type="journal article" date="2017" name="Genome Announc.">
        <title>Genome sequence of the saprophytic ascomycete Epicoccum nigrum ICMP 19927 strain isolated from New Zealand.</title>
        <authorList>
            <person name="Fokin M."/>
            <person name="Fleetwood D."/>
            <person name="Weir B.S."/>
            <person name="Villas-Boas S.G."/>
        </authorList>
    </citation>
    <scope>NUCLEOTIDE SEQUENCE [LARGE SCALE GENOMIC DNA]</scope>
    <source>
        <strain evidence="2 3">ICMP 19927</strain>
    </source>
</reference>
<organism evidence="2 3">
    <name type="scientific">Epicoccum nigrum</name>
    <name type="common">Soil fungus</name>
    <name type="synonym">Epicoccum purpurascens</name>
    <dbReference type="NCBI Taxonomy" id="105696"/>
    <lineage>
        <taxon>Eukaryota</taxon>
        <taxon>Fungi</taxon>
        <taxon>Dikarya</taxon>
        <taxon>Ascomycota</taxon>
        <taxon>Pezizomycotina</taxon>
        <taxon>Dothideomycetes</taxon>
        <taxon>Pleosporomycetidae</taxon>
        <taxon>Pleosporales</taxon>
        <taxon>Pleosporineae</taxon>
        <taxon>Didymellaceae</taxon>
        <taxon>Epicoccum</taxon>
    </lineage>
</organism>
<keyword evidence="3" id="KW-1185">Reference proteome</keyword>